<dbReference type="AlphaFoldDB" id="A0A450UPU8"/>
<dbReference type="NCBIfam" id="TIGR00231">
    <property type="entry name" value="small_GTP"/>
    <property type="match status" value="1"/>
</dbReference>
<reference evidence="2" key="1">
    <citation type="submission" date="2019-02" db="EMBL/GenBank/DDBJ databases">
        <authorList>
            <person name="Gruber-Vodicka R. H."/>
            <person name="Seah K. B. B."/>
        </authorList>
    </citation>
    <scope>NUCLEOTIDE SEQUENCE</scope>
    <source>
        <strain evidence="2">BECK_M7</strain>
    </source>
</reference>
<dbReference type="CDD" id="cd00882">
    <property type="entry name" value="Ras_like_GTPase"/>
    <property type="match status" value="1"/>
</dbReference>
<evidence type="ECO:0000259" key="1">
    <source>
        <dbReference type="Pfam" id="PF01926"/>
    </source>
</evidence>
<accession>A0A450UPU8</accession>
<dbReference type="InterPro" id="IPR005225">
    <property type="entry name" value="Small_GTP-bd"/>
</dbReference>
<gene>
    <name evidence="2" type="ORF">BECKLFY1418B_GA0070995_10601</name>
</gene>
<evidence type="ECO:0000313" key="2">
    <source>
        <dbReference type="EMBL" id="VFJ94557.1"/>
    </source>
</evidence>
<dbReference type="Pfam" id="PF01926">
    <property type="entry name" value="MMR_HSR1"/>
    <property type="match status" value="1"/>
</dbReference>
<sequence>MDIGIGAKQIHDIAKQQGWIDQLLALFKKRVKVLMLGSSGVGKTNLIQSLTTDMPEVIHYSTRTSGTPASSMEINKVPFSFIDTPGQEAHESIRRQAIREHCGSLDLLIDVVCYGYHEYARGKARAITQNGTINPEYLAANRRREIRELQEWSGILGGTAP</sequence>
<name>A0A450UPU8_9GAMM</name>
<dbReference type="PRINTS" id="PR00449">
    <property type="entry name" value="RASTRNSFRMNG"/>
</dbReference>
<dbReference type="InterPro" id="IPR027417">
    <property type="entry name" value="P-loop_NTPase"/>
</dbReference>
<dbReference type="EMBL" id="CAADFF010000060">
    <property type="protein sequence ID" value="VFJ94557.1"/>
    <property type="molecule type" value="Genomic_DNA"/>
</dbReference>
<feature type="domain" description="G" evidence="1">
    <location>
        <begin position="32"/>
        <end position="113"/>
    </location>
</feature>
<dbReference type="GO" id="GO:0005525">
    <property type="term" value="F:GTP binding"/>
    <property type="evidence" value="ECO:0007669"/>
    <property type="project" value="InterPro"/>
</dbReference>
<organism evidence="2">
    <name type="scientific">Candidatus Kentrum sp. LFY</name>
    <dbReference type="NCBI Taxonomy" id="2126342"/>
    <lineage>
        <taxon>Bacteria</taxon>
        <taxon>Pseudomonadati</taxon>
        <taxon>Pseudomonadota</taxon>
        <taxon>Gammaproteobacteria</taxon>
        <taxon>Candidatus Kentrum</taxon>
    </lineage>
</organism>
<proteinExistence type="predicted"/>
<protein>
    <submittedName>
        <fullName evidence="2">Small GTP-binding protein domain-containing protein</fullName>
    </submittedName>
</protein>
<dbReference type="InterPro" id="IPR006073">
    <property type="entry name" value="GTP-bd"/>
</dbReference>
<dbReference type="Gene3D" id="3.40.50.300">
    <property type="entry name" value="P-loop containing nucleotide triphosphate hydrolases"/>
    <property type="match status" value="1"/>
</dbReference>
<dbReference type="SUPFAM" id="SSF52540">
    <property type="entry name" value="P-loop containing nucleoside triphosphate hydrolases"/>
    <property type="match status" value="1"/>
</dbReference>